<feature type="signal peptide" evidence="6">
    <location>
        <begin position="1"/>
        <end position="34"/>
    </location>
</feature>
<proteinExistence type="predicted"/>
<reference evidence="11 12" key="1">
    <citation type="submission" date="2012-05" db="EMBL/GenBank/DDBJ databases">
        <title>Recombination and specialization in a pathogen metapopulation.</title>
        <authorList>
            <person name="Gardiner A."/>
            <person name="Kemen E."/>
            <person name="Schultz-Larsen T."/>
            <person name="MacLean D."/>
            <person name="Van Oosterhout C."/>
            <person name="Jones J.D.G."/>
        </authorList>
    </citation>
    <scope>NUCLEOTIDE SEQUENCE [LARGE SCALE GENOMIC DNA]</scope>
    <source>
        <strain evidence="11 12">Ac Nc2</strain>
    </source>
</reference>
<dbReference type="GO" id="GO:0003980">
    <property type="term" value="F:UDP-glucose:glycoprotein glucosyltransferase activity"/>
    <property type="evidence" value="ECO:0007669"/>
    <property type="project" value="InterPro"/>
</dbReference>
<dbReference type="PANTHER" id="PTHR11226">
    <property type="entry name" value="UDP-GLUCOSE GLYCOPROTEIN:GLUCOSYLTRANSFERASE"/>
    <property type="match status" value="1"/>
</dbReference>
<dbReference type="InParanoid" id="A0A024GAM9"/>
<dbReference type="Gene3D" id="3.90.550.10">
    <property type="entry name" value="Spore Coat Polysaccharide Biosynthesis Protein SpsA, Chain A"/>
    <property type="match status" value="1"/>
</dbReference>
<feature type="domain" description="UGGT thioredoxin-like" evidence="9">
    <location>
        <begin position="518"/>
        <end position="772"/>
    </location>
</feature>
<dbReference type="CDD" id="cd06432">
    <property type="entry name" value="GT8_HUGT1_C_like"/>
    <property type="match status" value="1"/>
</dbReference>
<evidence type="ECO:0000313" key="11">
    <source>
        <dbReference type="EMBL" id="CCI43605.1"/>
    </source>
</evidence>
<evidence type="ECO:0000259" key="10">
    <source>
        <dbReference type="Pfam" id="PF18404"/>
    </source>
</evidence>
<keyword evidence="12" id="KW-1185">Reference proteome</keyword>
<feature type="domain" description="UGGT thioredoxin-like" evidence="7">
    <location>
        <begin position="53"/>
        <end position="284"/>
    </location>
</feature>
<dbReference type="EMBL" id="CAIX01000052">
    <property type="protein sequence ID" value="CCI43605.1"/>
    <property type="molecule type" value="Genomic_DNA"/>
</dbReference>
<dbReference type="GO" id="GO:0018279">
    <property type="term" value="P:protein N-linked glycosylation via asparagine"/>
    <property type="evidence" value="ECO:0007669"/>
    <property type="project" value="TreeGrafter"/>
</dbReference>
<protein>
    <recommendedName>
        <fullName evidence="13">UDP-glucose:glycoprotein glucosyltransferase</fullName>
    </recommendedName>
</protein>
<evidence type="ECO:0000256" key="1">
    <source>
        <dbReference type="ARBA" id="ARBA00001913"/>
    </source>
</evidence>
<sequence>MTKVATYRRLSGVFYMRWTLLTSILLAFVPQCDSRGIHVNVTASWKSAITYPLVEISEFLAQEDPALFWQWIDLLGAGEMFPTEMHEEIKDTNTEVVLDVSGDAESSITYPLRPWQELTDEVQSTIETIASEAMKLADTLLPSHHNIMKLALLTRSYSPKVEMFRQMALDSMYHAPCEIHISSWAILTSPTCVLAYACSKNHLEALLQDLHENSPSCVSPARNDKVFPVDHVFVGSKEENAASQNLTFLLYGTIATSVFFDLHKTIKPFAEIGRFTYIVRHYNRDSLLPTLLQGYGVSLDIKNMEYKAIDDDETDKFDENHGVSGMEDLEGLLFEKLVQHNEALKEGLEQFQETMLKKQVEDIIHEEEQLETWNLDNLGMVAAFEILQSKDPLRHIKTLSQDFPKHAKRLAMAKNSLPPEIREILQQWRSSVVNHDYLDTLVVNGIPISATRGSLNIFDLMQLIQQEWSLVKKFSNIGLPEHDIVQLREIGMESLKEAQYGTEKVVRIMIRGPLDGITPFYLNNIETNPAFARLPSSINTLKSPAWNLVQIRRNMYEVTVIFDPTTQSGVAVLQEMQFLLVRGAPIQFSILPTSKELMNTVNLQERTKLIQSWKQASLGEAATALHFSKIVLLIRDQALQDDADDNGDSLISQFLKLIPTLDVGYTISKLIGIFLETIDNEAETTEKVYAVLKSSRFDEEFISMSEFVLRKHLPFECYLFNGIIQSGLSIQEKLMENFGRDQQIYQTLARADDLSDKRDLIEQLLESQDTFNSYFTIYSDSTSKVDFQSFIFEPKPALSLLNNDLDGALERMLLHHVSYFHPIDSASIPKKETLIFLVSVQSPKACAHAYHGVAELLRTNPKNSSNVRVGIVHLQEASPSGLDEDRKNVAQLILDIMSKAGTSDKRIVLEILAQALKCQMDGKTYEESKQILLELLAAHEPNLAAEWKEFVKAHITFPELQVDPNIQQLSGLMISSSGQCGHGTMTKLTPSTSHLFLNGRCVDLSEYVLGDSDIEDLLAYDLKSRTEDAAKVVLKDEVSEMSVEEASLQSLYLMKVCGLLDQHRRWDRYNALELVTLPGSKDHPMIHIDGDSTLNVVAFLDPLTEATQRMSSILQTLHTQLNATIDVILVPGSEYSEFPLRRFYKYVFGSAPLRVGNSIMIGAAFRNLPIKPILTMNIDTVEEWNVHTYESRYDADNLLVDPQNEAEVRGTKTVSFILKNLLVYGRCVDITDGRMIPPNGLQLVLDQRLGSETLSHDTLVMRNLGYFQLQAIPGVWSLHLARGRAANLYEIVMNHGNSNAETEAVHSIPIFICDFNTRQTNLVVKKRPGKELIALLDSDEYDKADHVEEDMNEAGHTRSFLNSYWTSVSSLLARRKSAAPISTDKAMEDSKDTIHVFSLATGHLYERFLKIMMLSVVKRTKSDVVFWLLENFLSPNFKRSIPALQAEFGIKIRLITYKWPKWLRRQTVKQRIIWGYKILFLDVLFPLNVNRIVYVDADQVVRADLKELWEMDLKGAVYAYAPFCGSRNLGFQFWREGFWKSHLQGKPYHISALYLVDLKQFRKIAAGDTLRGIYEQLSSDPNSLANLDQDLPNFVQHNIPIFTLPQEWLWCESWCSDETKAEAKTIDLCNNPKEKEPKLDMAKRVISGHLFQESWIELDQEIREGEKRSLARM</sequence>
<keyword evidence="3 6" id="KW-0732">Signal</keyword>
<organism evidence="11 12">
    <name type="scientific">Albugo candida</name>
    <dbReference type="NCBI Taxonomy" id="65357"/>
    <lineage>
        <taxon>Eukaryota</taxon>
        <taxon>Sar</taxon>
        <taxon>Stramenopiles</taxon>
        <taxon>Oomycota</taxon>
        <taxon>Peronosporomycetes</taxon>
        <taxon>Albuginales</taxon>
        <taxon>Albuginaceae</taxon>
        <taxon>Albugo</taxon>
    </lineage>
</organism>
<dbReference type="Pfam" id="PF18400">
    <property type="entry name" value="Thioredoxin_12"/>
    <property type="match status" value="1"/>
</dbReference>
<evidence type="ECO:0000256" key="2">
    <source>
        <dbReference type="ARBA" id="ARBA00004319"/>
    </source>
</evidence>
<dbReference type="InterPro" id="IPR029044">
    <property type="entry name" value="Nucleotide-diphossugar_trans"/>
</dbReference>
<keyword evidence="5" id="KW-0325">Glycoprotein</keyword>
<evidence type="ECO:0000256" key="4">
    <source>
        <dbReference type="ARBA" id="ARBA00022824"/>
    </source>
</evidence>
<feature type="chain" id="PRO_5001529426" description="UDP-glucose:glycoprotein glucosyltransferase" evidence="6">
    <location>
        <begin position="35"/>
        <end position="1673"/>
    </location>
</feature>
<dbReference type="Proteomes" id="UP000053237">
    <property type="component" value="Unassembled WGS sequence"/>
</dbReference>
<evidence type="ECO:0000313" key="12">
    <source>
        <dbReference type="Proteomes" id="UP000053237"/>
    </source>
</evidence>
<dbReference type="OrthoDB" id="27683at2759"/>
<comment type="subcellular location">
    <subcellularLocation>
        <location evidence="2">Endoplasmic reticulum lumen</location>
    </subcellularLocation>
</comment>
<evidence type="ECO:0000259" key="8">
    <source>
        <dbReference type="Pfam" id="PF18401"/>
    </source>
</evidence>
<dbReference type="InterPro" id="IPR040694">
    <property type="entry name" value="UGGT_TRXL_2"/>
</dbReference>
<dbReference type="InterPro" id="IPR009448">
    <property type="entry name" value="UDP-g_GGtrans"/>
</dbReference>
<dbReference type="Pfam" id="PF18404">
    <property type="entry name" value="Glyco_transf_24"/>
    <property type="match status" value="1"/>
</dbReference>
<keyword evidence="4" id="KW-0256">Endoplasmic reticulum</keyword>
<evidence type="ECO:0000256" key="3">
    <source>
        <dbReference type="ARBA" id="ARBA00022729"/>
    </source>
</evidence>
<dbReference type="InterPro" id="IPR040693">
    <property type="entry name" value="UGGT_TRXL_1"/>
</dbReference>
<evidence type="ECO:0000259" key="9">
    <source>
        <dbReference type="Pfam" id="PF18402"/>
    </source>
</evidence>
<evidence type="ECO:0000256" key="5">
    <source>
        <dbReference type="ARBA" id="ARBA00023180"/>
    </source>
</evidence>
<dbReference type="InterPro" id="IPR040497">
    <property type="entry name" value="Glyco_transf_24"/>
</dbReference>
<evidence type="ECO:0000256" key="6">
    <source>
        <dbReference type="SAM" id="SignalP"/>
    </source>
</evidence>
<feature type="domain" description="Glucosyltransferase 24 catalytic" evidence="10">
    <location>
        <begin position="1394"/>
        <end position="1663"/>
    </location>
</feature>
<evidence type="ECO:0000259" key="7">
    <source>
        <dbReference type="Pfam" id="PF18400"/>
    </source>
</evidence>
<dbReference type="UniPathway" id="UPA00378"/>
<gene>
    <name evidence="11" type="ORF">BN9_043890</name>
</gene>
<dbReference type="GO" id="GO:0036503">
    <property type="term" value="P:ERAD pathway"/>
    <property type="evidence" value="ECO:0007669"/>
    <property type="project" value="TreeGrafter"/>
</dbReference>
<dbReference type="InterPro" id="IPR040692">
    <property type="entry name" value="UGGT_TRXL_3"/>
</dbReference>
<dbReference type="Pfam" id="PF18401">
    <property type="entry name" value="Thioredoxin_13"/>
    <property type="match status" value="1"/>
</dbReference>
<comment type="caution">
    <text evidence="11">The sequence shown here is derived from an EMBL/GenBank/DDBJ whole genome shotgun (WGS) entry which is preliminary data.</text>
</comment>
<name>A0A024GAM9_9STRA</name>
<accession>A0A024GAM9</accession>
<dbReference type="PANTHER" id="PTHR11226:SF0">
    <property type="entry name" value="UDP-GLUCOSE:GLYCOPROTEIN GLUCOSYLTRANSFERASE"/>
    <property type="match status" value="1"/>
</dbReference>
<comment type="cofactor">
    <cofactor evidence="1">
        <name>Ca(2+)</name>
        <dbReference type="ChEBI" id="CHEBI:29108"/>
    </cofactor>
</comment>
<dbReference type="GO" id="GO:0051082">
    <property type="term" value="F:unfolded protein binding"/>
    <property type="evidence" value="ECO:0007669"/>
    <property type="project" value="TreeGrafter"/>
</dbReference>
<evidence type="ECO:0008006" key="13">
    <source>
        <dbReference type="Google" id="ProtNLM"/>
    </source>
</evidence>
<feature type="domain" description="UGGT thioredoxin-like" evidence="8">
    <location>
        <begin position="368"/>
        <end position="487"/>
    </location>
</feature>
<dbReference type="GO" id="GO:0005788">
    <property type="term" value="C:endoplasmic reticulum lumen"/>
    <property type="evidence" value="ECO:0007669"/>
    <property type="project" value="UniProtKB-SubCell"/>
</dbReference>
<dbReference type="SUPFAM" id="SSF53448">
    <property type="entry name" value="Nucleotide-diphospho-sugar transferases"/>
    <property type="match status" value="1"/>
</dbReference>
<dbReference type="STRING" id="65357.A0A024GAM9"/>
<dbReference type="Pfam" id="PF06427">
    <property type="entry name" value="UDP-g_GGTase"/>
    <property type="match status" value="1"/>
</dbReference>
<dbReference type="Pfam" id="PF18402">
    <property type="entry name" value="Thioredoxin_14"/>
    <property type="match status" value="1"/>
</dbReference>